<reference evidence="1 2" key="1">
    <citation type="submission" date="2020-04" db="EMBL/GenBank/DDBJ databases">
        <title>Plant Genome Project.</title>
        <authorList>
            <person name="Zhang R.-G."/>
        </authorList>
    </citation>
    <scope>NUCLEOTIDE SEQUENCE [LARGE SCALE GENOMIC DNA]</scope>
    <source>
        <strain evidence="1">YNK0</strain>
        <tissue evidence="1">Leaf</tissue>
    </source>
</reference>
<gene>
    <name evidence="1" type="ORF">HHK36_001672</name>
</gene>
<evidence type="ECO:0000313" key="1">
    <source>
        <dbReference type="EMBL" id="KAF8413680.1"/>
    </source>
</evidence>
<proteinExistence type="predicted"/>
<evidence type="ECO:0000313" key="2">
    <source>
        <dbReference type="Proteomes" id="UP000655225"/>
    </source>
</evidence>
<dbReference type="Proteomes" id="UP000655225">
    <property type="component" value="Unassembled WGS sequence"/>
</dbReference>
<comment type="caution">
    <text evidence="1">The sequence shown here is derived from an EMBL/GenBank/DDBJ whole genome shotgun (WGS) entry which is preliminary data.</text>
</comment>
<keyword evidence="2" id="KW-1185">Reference proteome</keyword>
<organism evidence="1 2">
    <name type="scientific">Tetracentron sinense</name>
    <name type="common">Spur-leaf</name>
    <dbReference type="NCBI Taxonomy" id="13715"/>
    <lineage>
        <taxon>Eukaryota</taxon>
        <taxon>Viridiplantae</taxon>
        <taxon>Streptophyta</taxon>
        <taxon>Embryophyta</taxon>
        <taxon>Tracheophyta</taxon>
        <taxon>Spermatophyta</taxon>
        <taxon>Magnoliopsida</taxon>
        <taxon>Trochodendrales</taxon>
        <taxon>Trochodendraceae</taxon>
        <taxon>Tetracentron</taxon>
    </lineage>
</organism>
<dbReference type="EMBL" id="JABCRI010000001">
    <property type="protein sequence ID" value="KAF8413680.1"/>
    <property type="molecule type" value="Genomic_DNA"/>
</dbReference>
<dbReference type="AlphaFoldDB" id="A0A834ZXY1"/>
<accession>A0A834ZXY1</accession>
<sequence>MSLRPNPRTEVRRHRYNLLLKKRKRGGPRVYQYQAFASITCPDNHGVSQFSIQLMARVTSSCTKTEVPFHLCNPDSGIGHRMPGTNCDFCHPDTVIGHRSPKRNCSPVIKFENPRKFLANSNPDQESRLKNGMQCEEVGCAPPIRLNVPEQPSGPTRKQLVQSAALGTSIPDCECSNICSTFCLTGPFGVGSALCCNLLFVSSFIDLIALDKLFDEQLKNGMQGEEVGCAPPVRLYVPEQPSGPTRKQLVQSVALGASIPDCECFNICSTFCLTGPFGVGSALCCNLLSVPSFIDLIALDKLFDEQ</sequence>
<protein>
    <submittedName>
        <fullName evidence="1">Uncharacterized protein</fullName>
    </submittedName>
</protein>
<name>A0A834ZXY1_TETSI</name>